<gene>
    <name evidence="1" type="ORF">E6C27_scaffold9475G00090</name>
</gene>
<dbReference type="OrthoDB" id="1655536at2759"/>
<dbReference type="STRING" id="1194695.A0A5A7T5N1"/>
<dbReference type="Proteomes" id="UP000321393">
    <property type="component" value="Unassembled WGS sequence"/>
</dbReference>
<name>A0A5A7T5N1_CUCMM</name>
<accession>A0A5A7T5N1</accession>
<dbReference type="PANTHER" id="PTHR33977:SF1">
    <property type="entry name" value="ZINC ION BINDING PROTEIN"/>
    <property type="match status" value="1"/>
</dbReference>
<dbReference type="EMBL" id="SSTE01019102">
    <property type="protein sequence ID" value="KAA0036917.1"/>
    <property type="molecule type" value="Genomic_DNA"/>
</dbReference>
<sequence length="120" mass="13416">MSRWDEIVSLPVQNQPTLVFSSADLMWSKVEGCDNMDRVVVIPFARVGDFVRDESSNKSCPTRFHVEARRRRASKAPSKAKVDGVLECILYWCLLGPDDQELAMSALCSPSCITMVANCM</sequence>
<dbReference type="PANTHER" id="PTHR33977">
    <property type="entry name" value="ZINC ION BINDING PROTEIN"/>
    <property type="match status" value="1"/>
</dbReference>
<dbReference type="AlphaFoldDB" id="A0A5A7T5N1"/>
<reference evidence="1 2" key="1">
    <citation type="submission" date="2019-08" db="EMBL/GenBank/DDBJ databases">
        <title>Draft genome sequences of two oriental melons (Cucumis melo L. var makuwa).</title>
        <authorList>
            <person name="Kwon S.-Y."/>
        </authorList>
    </citation>
    <scope>NUCLEOTIDE SEQUENCE [LARGE SCALE GENOMIC DNA]</scope>
    <source>
        <strain evidence="2">cv. SW 3</strain>
        <tissue evidence="1">Leaf</tissue>
    </source>
</reference>
<comment type="caution">
    <text evidence="1">The sequence shown here is derived from an EMBL/GenBank/DDBJ whole genome shotgun (WGS) entry which is preliminary data.</text>
</comment>
<evidence type="ECO:0000313" key="2">
    <source>
        <dbReference type="Proteomes" id="UP000321393"/>
    </source>
</evidence>
<evidence type="ECO:0000313" key="1">
    <source>
        <dbReference type="EMBL" id="KAA0036917.1"/>
    </source>
</evidence>
<proteinExistence type="predicted"/>
<protein>
    <submittedName>
        <fullName evidence="1">CUE domain-containing 5</fullName>
    </submittedName>
</protein>
<organism evidence="1 2">
    <name type="scientific">Cucumis melo var. makuwa</name>
    <name type="common">Oriental melon</name>
    <dbReference type="NCBI Taxonomy" id="1194695"/>
    <lineage>
        <taxon>Eukaryota</taxon>
        <taxon>Viridiplantae</taxon>
        <taxon>Streptophyta</taxon>
        <taxon>Embryophyta</taxon>
        <taxon>Tracheophyta</taxon>
        <taxon>Spermatophyta</taxon>
        <taxon>Magnoliopsida</taxon>
        <taxon>eudicotyledons</taxon>
        <taxon>Gunneridae</taxon>
        <taxon>Pentapetalae</taxon>
        <taxon>rosids</taxon>
        <taxon>fabids</taxon>
        <taxon>Cucurbitales</taxon>
        <taxon>Cucurbitaceae</taxon>
        <taxon>Benincaseae</taxon>
        <taxon>Cucumis</taxon>
    </lineage>
</organism>